<evidence type="ECO:0000256" key="1">
    <source>
        <dbReference type="SAM" id="Phobius"/>
    </source>
</evidence>
<comment type="caution">
    <text evidence="2">The sequence shown here is derived from an EMBL/GenBank/DDBJ whole genome shotgun (WGS) entry which is preliminary data.</text>
</comment>
<evidence type="ECO:0000313" key="3">
    <source>
        <dbReference type="Proteomes" id="UP000271137"/>
    </source>
</evidence>
<keyword evidence="3" id="KW-1185">Reference proteome</keyword>
<proteinExistence type="predicted"/>
<feature type="transmembrane region" description="Helical" evidence="1">
    <location>
        <begin position="181"/>
        <end position="204"/>
    </location>
</feature>
<gene>
    <name evidence="2" type="ORF">EJO66_22995</name>
</gene>
<dbReference type="EMBL" id="RXFQ01000015">
    <property type="protein sequence ID" value="RSZ31637.1"/>
    <property type="molecule type" value="Genomic_DNA"/>
</dbReference>
<dbReference type="Proteomes" id="UP000271137">
    <property type="component" value="Unassembled WGS sequence"/>
</dbReference>
<keyword evidence="1" id="KW-1133">Transmembrane helix</keyword>
<accession>A0ABY0A2C2</accession>
<evidence type="ECO:0000313" key="2">
    <source>
        <dbReference type="EMBL" id="RSZ31637.1"/>
    </source>
</evidence>
<reference evidence="2 3" key="1">
    <citation type="submission" date="2018-12" db="EMBL/GenBank/DDBJ databases">
        <title>The genome sequences of strain 502.</title>
        <authorList>
            <person name="Gao J."/>
            <person name="Sun J."/>
        </authorList>
    </citation>
    <scope>NUCLEOTIDE SEQUENCE [LARGE SCALE GENOMIC DNA]</scope>
    <source>
        <strain evidence="2 3">502</strain>
    </source>
</reference>
<feature type="transmembrane region" description="Helical" evidence="1">
    <location>
        <begin position="216"/>
        <end position="233"/>
    </location>
</feature>
<name>A0ABY0A2C2_9BURK</name>
<protein>
    <submittedName>
        <fullName evidence="2">Uncharacterized protein</fullName>
    </submittedName>
</protein>
<sequence>MQELLPCFRDWLATQRDEAKALTLLRALADESLKVAGSKDPQQLEFDALDLAQACDWPERDDFDAASKKIKSANLEKYLSSRTAGLEAYFAQRGVQHALRICKRSPSGRHRAQWSLESYSLVPPVATVDAQRDNEPVDAGLGTDGPQIEYEYAAAGTVRPSWLARPLLGNGWFRTKSLRGLLFVCTGLAPMVCVAGLVATVWLMLFVRRPVTTGDLALLVFAGGLSWVLWNSLRSLWWLLADRIIPVADVLLGWSEAPAQLESFKDGNARIIGLVRYSATCPVCAAAVELRYGEGQEGRRLFGCCVEAPQEHVFTFDRVTRRGRRVR</sequence>
<keyword evidence="1" id="KW-0472">Membrane</keyword>
<keyword evidence="1" id="KW-0812">Transmembrane</keyword>
<organism evidence="2 3">
    <name type="scientific">Variovorax beijingensis</name>
    <dbReference type="NCBI Taxonomy" id="2496117"/>
    <lineage>
        <taxon>Bacteria</taxon>
        <taxon>Pseudomonadati</taxon>
        <taxon>Pseudomonadota</taxon>
        <taxon>Betaproteobacteria</taxon>
        <taxon>Burkholderiales</taxon>
        <taxon>Comamonadaceae</taxon>
        <taxon>Variovorax</taxon>
    </lineage>
</organism>